<dbReference type="InterPro" id="IPR050671">
    <property type="entry name" value="CD300_family_receptors"/>
</dbReference>
<evidence type="ECO:0000256" key="4">
    <source>
        <dbReference type="ARBA" id="ARBA00023136"/>
    </source>
</evidence>
<accession>A0A8D0GSP9</accession>
<evidence type="ECO:0000256" key="8">
    <source>
        <dbReference type="SAM" id="SignalP"/>
    </source>
</evidence>
<dbReference type="InterPro" id="IPR013783">
    <property type="entry name" value="Ig-like_fold"/>
</dbReference>
<evidence type="ECO:0000256" key="5">
    <source>
        <dbReference type="ARBA" id="ARBA00023157"/>
    </source>
</evidence>
<dbReference type="FunFam" id="2.60.40.10:FF:000370">
    <property type="entry name" value="CMRF35-like molecule 1"/>
    <property type="match status" value="1"/>
</dbReference>
<dbReference type="SUPFAM" id="SSF48726">
    <property type="entry name" value="Immunoglobulin"/>
    <property type="match status" value="1"/>
</dbReference>
<feature type="region of interest" description="Disordered" evidence="6">
    <location>
        <begin position="208"/>
        <end position="308"/>
    </location>
</feature>
<comment type="subcellular location">
    <subcellularLocation>
        <location evidence="1">Membrane</location>
    </subcellularLocation>
</comment>
<keyword evidence="7" id="KW-1133">Transmembrane helix</keyword>
<dbReference type="GO" id="GO:0005886">
    <property type="term" value="C:plasma membrane"/>
    <property type="evidence" value="ECO:0007669"/>
    <property type="project" value="TreeGrafter"/>
</dbReference>
<dbReference type="CDD" id="cd05716">
    <property type="entry name" value="IgV_pIgR_like"/>
    <property type="match status" value="1"/>
</dbReference>
<dbReference type="PANTHER" id="PTHR11860:SF87">
    <property type="entry name" value="CMRF35-LIKE MOLECULE 8"/>
    <property type="match status" value="1"/>
</dbReference>
<reference evidence="10" key="2">
    <citation type="submission" date="2025-09" db="UniProtKB">
        <authorList>
            <consortium name="Ensembl"/>
        </authorList>
    </citation>
    <scope>IDENTIFICATION</scope>
</reference>
<dbReference type="PANTHER" id="PTHR11860">
    <property type="entry name" value="POLYMERIC-IMMUNOGLOBULIN RECEPTOR"/>
    <property type="match status" value="1"/>
</dbReference>
<evidence type="ECO:0000256" key="2">
    <source>
        <dbReference type="ARBA" id="ARBA00022692"/>
    </source>
</evidence>
<dbReference type="GeneTree" id="ENSGT00940000154332"/>
<evidence type="ECO:0000313" key="11">
    <source>
        <dbReference type="Proteomes" id="UP000694392"/>
    </source>
</evidence>
<dbReference type="Proteomes" id="UP000694392">
    <property type="component" value="Unplaced"/>
</dbReference>
<evidence type="ECO:0000256" key="6">
    <source>
        <dbReference type="SAM" id="MobiDB-lite"/>
    </source>
</evidence>
<dbReference type="Pfam" id="PF07686">
    <property type="entry name" value="V-set"/>
    <property type="match status" value="1"/>
</dbReference>
<keyword evidence="3 8" id="KW-0732">Signal</keyword>
<dbReference type="InterPro" id="IPR036179">
    <property type="entry name" value="Ig-like_dom_sf"/>
</dbReference>
<sequence>MKPSFPVWTWIFFSGCWALSGPPEVSSIQGTSLSVPCQYVEGRQRSHKYWCRGDNWFSCSILVQTTGSEMEVKAGRISIQDNHTLHTFTVTMGSLRSDDEDIYWCGITEPGLDPMIHVNVTILPETTTFATSTWTLPKVAESSSSSNRSSSTAAGSMPFLLLYILAPSVLLVLLLIGILTVWYRRRNRALANRAQQGGKTFHLYKLSPGDALSSGSSEPPSVYMNMPRPPRPVTPEAGDYENQPSDPRPEVDYENSCPLNRASKGKEDVYAVSKKPHPRLVKPSSSNSQRSSIDPPHRHAKHKRKSTG</sequence>
<dbReference type="Ensembl" id="ENSSPUT00000013951.1">
    <property type="protein sequence ID" value="ENSSPUP00000013078.1"/>
    <property type="gene ID" value="ENSSPUG00000010081.1"/>
</dbReference>
<evidence type="ECO:0000256" key="1">
    <source>
        <dbReference type="ARBA" id="ARBA00004370"/>
    </source>
</evidence>
<dbReference type="AlphaFoldDB" id="A0A8D0GSP9"/>
<feature type="domain" description="Immunoglobulin V-set" evidence="9">
    <location>
        <begin position="22"/>
        <end position="110"/>
    </location>
</feature>
<keyword evidence="5" id="KW-1015">Disulfide bond</keyword>
<keyword evidence="4 7" id="KW-0472">Membrane</keyword>
<dbReference type="PROSITE" id="PS51257">
    <property type="entry name" value="PROKAR_LIPOPROTEIN"/>
    <property type="match status" value="1"/>
</dbReference>
<protein>
    <recommendedName>
        <fullName evidence="9">Immunoglobulin V-set domain-containing protein</fullName>
    </recommendedName>
</protein>
<evidence type="ECO:0000313" key="10">
    <source>
        <dbReference type="Ensembl" id="ENSSPUP00000013078.1"/>
    </source>
</evidence>
<dbReference type="Gene3D" id="2.60.40.10">
    <property type="entry name" value="Immunoglobulins"/>
    <property type="match status" value="1"/>
</dbReference>
<feature type="signal peptide" evidence="8">
    <location>
        <begin position="1"/>
        <end position="18"/>
    </location>
</feature>
<evidence type="ECO:0000259" key="9">
    <source>
        <dbReference type="Pfam" id="PF07686"/>
    </source>
</evidence>
<organism evidence="10 11">
    <name type="scientific">Sphenodon punctatus</name>
    <name type="common">Tuatara</name>
    <name type="synonym">Hatteria punctata</name>
    <dbReference type="NCBI Taxonomy" id="8508"/>
    <lineage>
        <taxon>Eukaryota</taxon>
        <taxon>Metazoa</taxon>
        <taxon>Chordata</taxon>
        <taxon>Craniata</taxon>
        <taxon>Vertebrata</taxon>
        <taxon>Euteleostomi</taxon>
        <taxon>Lepidosauria</taxon>
        <taxon>Sphenodontia</taxon>
        <taxon>Sphenodontidae</taxon>
        <taxon>Sphenodon</taxon>
    </lineage>
</organism>
<feature type="chain" id="PRO_5034866134" description="Immunoglobulin V-set domain-containing protein" evidence="8">
    <location>
        <begin position="19"/>
        <end position="308"/>
    </location>
</feature>
<feature type="compositionally biased region" description="Polar residues" evidence="6">
    <location>
        <begin position="283"/>
        <end position="292"/>
    </location>
</feature>
<dbReference type="GO" id="GO:0004888">
    <property type="term" value="F:transmembrane signaling receptor activity"/>
    <property type="evidence" value="ECO:0007669"/>
    <property type="project" value="TreeGrafter"/>
</dbReference>
<keyword evidence="2 7" id="KW-0812">Transmembrane</keyword>
<proteinExistence type="predicted"/>
<reference evidence="10" key="1">
    <citation type="submission" date="2025-08" db="UniProtKB">
        <authorList>
            <consortium name="Ensembl"/>
        </authorList>
    </citation>
    <scope>IDENTIFICATION</scope>
</reference>
<name>A0A8D0GSP9_SPHPU</name>
<keyword evidence="11" id="KW-1185">Reference proteome</keyword>
<feature type="compositionally biased region" description="Basic residues" evidence="6">
    <location>
        <begin position="298"/>
        <end position="308"/>
    </location>
</feature>
<feature type="transmembrane region" description="Helical" evidence="7">
    <location>
        <begin position="160"/>
        <end position="183"/>
    </location>
</feature>
<evidence type="ECO:0000256" key="3">
    <source>
        <dbReference type="ARBA" id="ARBA00022729"/>
    </source>
</evidence>
<evidence type="ECO:0000256" key="7">
    <source>
        <dbReference type="SAM" id="Phobius"/>
    </source>
</evidence>
<dbReference type="InterPro" id="IPR013106">
    <property type="entry name" value="Ig_V-set"/>
</dbReference>